<sequence length="385" mass="42109">MAAAWRYEFADLLTDRPIATLALTGVSFDRRIIQPGAFKATIPVPNRRVAEQARRIAAPLPEEGHTGPGRTVVHVYRGARDLWGTYLLWTATPSGDERGRISVELQGASLESYLDHREIWADLTYTSVDQTTISTALVGHMQAAGGPASIGLTTASVPSGVLRNAAYKASESNTYGAKLAELANVDGGFEYMIRTYHGDAGRVREFAAAPVLGQDTTDHRFTRPGNVLSWSYPSDATTAATRWRARGDAVSDDLAADSEPLLSNIQTADPMIAAGWPYLDRTVDYQGARTVTDLDAYARWWRDTRSGVIRVPQATIRLDAKTAISPHRLGGYARLTIADDWFPLDADGRPTFSVRWRVVGLEVTPETRSAGDVARLIFAEEEETT</sequence>
<dbReference type="RefSeq" id="WP_131892666.1">
    <property type="nucleotide sequence ID" value="NZ_SMKU01000049.1"/>
</dbReference>
<dbReference type="Proteomes" id="UP000294513">
    <property type="component" value="Unassembled WGS sequence"/>
</dbReference>
<comment type="caution">
    <text evidence="1">The sequence shown here is derived from an EMBL/GenBank/DDBJ whole genome shotgun (WGS) entry which is preliminary data.</text>
</comment>
<proteinExistence type="predicted"/>
<dbReference type="EMBL" id="SMKU01000049">
    <property type="protein sequence ID" value="TDD90768.1"/>
    <property type="molecule type" value="Genomic_DNA"/>
</dbReference>
<organism evidence="1 2">
    <name type="scientific">Actinomadura rubrisoli</name>
    <dbReference type="NCBI Taxonomy" id="2530368"/>
    <lineage>
        <taxon>Bacteria</taxon>
        <taxon>Bacillati</taxon>
        <taxon>Actinomycetota</taxon>
        <taxon>Actinomycetes</taxon>
        <taxon>Streptosporangiales</taxon>
        <taxon>Thermomonosporaceae</taxon>
        <taxon>Actinomadura</taxon>
    </lineage>
</organism>
<protein>
    <submittedName>
        <fullName evidence="1">Uncharacterized protein</fullName>
    </submittedName>
</protein>
<evidence type="ECO:0000313" key="1">
    <source>
        <dbReference type="EMBL" id="TDD90768.1"/>
    </source>
</evidence>
<reference evidence="1 2" key="1">
    <citation type="submission" date="2019-03" db="EMBL/GenBank/DDBJ databases">
        <title>Draft genome sequences of novel Actinobacteria.</title>
        <authorList>
            <person name="Sahin N."/>
            <person name="Ay H."/>
            <person name="Saygin H."/>
        </authorList>
    </citation>
    <scope>NUCLEOTIDE SEQUENCE [LARGE SCALE GENOMIC DNA]</scope>
    <source>
        <strain evidence="1 2">H3C3</strain>
    </source>
</reference>
<gene>
    <name evidence="1" type="ORF">E1298_12770</name>
</gene>
<keyword evidence="2" id="KW-1185">Reference proteome</keyword>
<name>A0A4R5BUJ3_9ACTN</name>
<evidence type="ECO:0000313" key="2">
    <source>
        <dbReference type="Proteomes" id="UP000294513"/>
    </source>
</evidence>
<dbReference type="AlphaFoldDB" id="A0A4R5BUJ3"/>
<accession>A0A4R5BUJ3</accession>
<dbReference type="OrthoDB" id="3515845at2"/>